<organism evidence="2 3">
    <name type="scientific">Citrullus colocynthis</name>
    <name type="common">colocynth</name>
    <dbReference type="NCBI Taxonomy" id="252529"/>
    <lineage>
        <taxon>Eukaryota</taxon>
        <taxon>Viridiplantae</taxon>
        <taxon>Streptophyta</taxon>
        <taxon>Embryophyta</taxon>
        <taxon>Tracheophyta</taxon>
        <taxon>Spermatophyta</taxon>
        <taxon>Magnoliopsida</taxon>
        <taxon>eudicotyledons</taxon>
        <taxon>Gunneridae</taxon>
        <taxon>Pentapetalae</taxon>
        <taxon>rosids</taxon>
        <taxon>fabids</taxon>
        <taxon>Cucurbitales</taxon>
        <taxon>Cucurbitaceae</taxon>
        <taxon>Benincaseae</taxon>
        <taxon>Citrullus</taxon>
    </lineage>
</organism>
<dbReference type="EMBL" id="OZ021741">
    <property type="protein sequence ID" value="CAK9326625.1"/>
    <property type="molecule type" value="Genomic_DNA"/>
</dbReference>
<evidence type="ECO:0000313" key="2">
    <source>
        <dbReference type="EMBL" id="CAK9326625.1"/>
    </source>
</evidence>
<evidence type="ECO:0000256" key="1">
    <source>
        <dbReference type="SAM" id="MobiDB-lite"/>
    </source>
</evidence>
<protein>
    <submittedName>
        <fullName evidence="2">Uncharacterized protein</fullName>
    </submittedName>
</protein>
<keyword evidence="3" id="KW-1185">Reference proteome</keyword>
<evidence type="ECO:0000313" key="3">
    <source>
        <dbReference type="Proteomes" id="UP001642487"/>
    </source>
</evidence>
<accession>A0ABP0Z1I3</accession>
<proteinExistence type="predicted"/>
<gene>
    <name evidence="2" type="ORF">CITCOLO1_LOCUS18979</name>
</gene>
<dbReference type="Proteomes" id="UP001642487">
    <property type="component" value="Chromosome 7"/>
</dbReference>
<name>A0ABP0Z1I3_9ROSI</name>
<feature type="region of interest" description="Disordered" evidence="1">
    <location>
        <begin position="1"/>
        <end position="24"/>
    </location>
</feature>
<reference evidence="2 3" key="1">
    <citation type="submission" date="2024-03" db="EMBL/GenBank/DDBJ databases">
        <authorList>
            <person name="Gkanogiannis A."/>
            <person name="Becerra Lopez-Lavalle L."/>
        </authorList>
    </citation>
    <scope>NUCLEOTIDE SEQUENCE [LARGE SCALE GENOMIC DNA]</scope>
</reference>
<sequence length="72" mass="8172">MEGAVDFPRPRTHGSSSRPFPTNGAARTRLSLKSFGFWYLKNPRAYVTLVKYGFRRKIHGQRPQTSITGSKC</sequence>